<proteinExistence type="predicted"/>
<dbReference type="Gene3D" id="3.30.70.100">
    <property type="match status" value="1"/>
</dbReference>
<dbReference type="HOGENOM" id="CLU_1245396_0_0_1"/>
<organism evidence="1 2">
    <name type="scientific">Cladophialophora immunda</name>
    <dbReference type="NCBI Taxonomy" id="569365"/>
    <lineage>
        <taxon>Eukaryota</taxon>
        <taxon>Fungi</taxon>
        <taxon>Dikarya</taxon>
        <taxon>Ascomycota</taxon>
        <taxon>Pezizomycotina</taxon>
        <taxon>Eurotiomycetes</taxon>
        <taxon>Chaetothyriomycetidae</taxon>
        <taxon>Chaetothyriales</taxon>
        <taxon>Herpotrichiellaceae</taxon>
        <taxon>Cladophialophora</taxon>
    </lineage>
</organism>
<evidence type="ECO:0008006" key="3">
    <source>
        <dbReference type="Google" id="ProtNLM"/>
    </source>
</evidence>
<dbReference type="GeneID" id="27350785"/>
<dbReference type="Proteomes" id="UP000054466">
    <property type="component" value="Unassembled WGS sequence"/>
</dbReference>
<dbReference type="OrthoDB" id="4134548at2759"/>
<protein>
    <recommendedName>
        <fullName evidence="3">ABM domain-containing protein</fullName>
    </recommendedName>
</protein>
<sequence>MPLIELATVRLHPSLSSNLTDSFTATWTRACGLATSAANGVPFQLYHSIDPTTEDVYYLVGGWQSGDDHIAFLSTPDAVALAKSIGEYMTVALVRHVDGDISALGQEDGGRPKRLRVTAYQVPESMIDNWALKWNNSPFASTGAGGWDLSSSVQKQHKAFKQMGEATNSVAAFGGKDESGSKTWVWLESSGNRSEETERSQYPLEGFENIQAEVFEMKYVVG</sequence>
<accession>A0A0D1Z700</accession>
<reference evidence="1 2" key="1">
    <citation type="submission" date="2015-01" db="EMBL/GenBank/DDBJ databases">
        <title>The Genome Sequence of Cladophialophora immunda CBS83496.</title>
        <authorList>
            <consortium name="The Broad Institute Genomics Platform"/>
            <person name="Cuomo C."/>
            <person name="de Hoog S."/>
            <person name="Gorbushina A."/>
            <person name="Stielow B."/>
            <person name="Teixiera M."/>
            <person name="Abouelleil A."/>
            <person name="Chapman S.B."/>
            <person name="Priest M."/>
            <person name="Young S.K."/>
            <person name="Wortman J."/>
            <person name="Nusbaum C."/>
            <person name="Birren B."/>
        </authorList>
    </citation>
    <scope>NUCLEOTIDE SEQUENCE [LARGE SCALE GENOMIC DNA]</scope>
    <source>
        <strain evidence="1 2">CBS 83496</strain>
    </source>
</reference>
<dbReference type="RefSeq" id="XP_016243602.1">
    <property type="nucleotide sequence ID" value="XM_016399040.1"/>
</dbReference>
<evidence type="ECO:0000313" key="1">
    <source>
        <dbReference type="EMBL" id="KIW23386.1"/>
    </source>
</evidence>
<evidence type="ECO:0000313" key="2">
    <source>
        <dbReference type="Proteomes" id="UP000054466"/>
    </source>
</evidence>
<name>A0A0D1Z700_9EURO</name>
<gene>
    <name evidence="1" type="ORF">PV07_11591</name>
</gene>
<dbReference type="AlphaFoldDB" id="A0A0D1Z700"/>
<keyword evidence="2" id="KW-1185">Reference proteome</keyword>
<dbReference type="VEuPathDB" id="FungiDB:PV07_11591"/>
<dbReference type="EMBL" id="KN847046">
    <property type="protein sequence ID" value="KIW23386.1"/>
    <property type="molecule type" value="Genomic_DNA"/>
</dbReference>